<dbReference type="Proteomes" id="UP001174934">
    <property type="component" value="Unassembled WGS sequence"/>
</dbReference>
<dbReference type="EMBL" id="JAULSR010000002">
    <property type="protein sequence ID" value="KAK0628512.1"/>
    <property type="molecule type" value="Genomic_DNA"/>
</dbReference>
<feature type="non-terminal residue" evidence="1">
    <location>
        <position position="1"/>
    </location>
</feature>
<sequence length="73" mass="7842">LSIAELDGDHRDVLARAITRVLSTDVAEISYAQIVDGLPLADVAYDSSTRAPAEGHPIKDVHKELCPGMLDKT</sequence>
<feature type="non-terminal residue" evidence="1">
    <location>
        <position position="73"/>
    </location>
</feature>
<evidence type="ECO:0000313" key="2">
    <source>
        <dbReference type="Proteomes" id="UP001174934"/>
    </source>
</evidence>
<name>A0AA39X7T5_9PEZI</name>
<proteinExistence type="predicted"/>
<protein>
    <submittedName>
        <fullName evidence="1">Uncharacterized protein</fullName>
    </submittedName>
</protein>
<reference evidence="1" key="1">
    <citation type="submission" date="2023-06" db="EMBL/GenBank/DDBJ databases">
        <title>Genome-scale phylogeny and comparative genomics of the fungal order Sordariales.</title>
        <authorList>
            <consortium name="Lawrence Berkeley National Laboratory"/>
            <person name="Hensen N."/>
            <person name="Bonometti L."/>
            <person name="Westerberg I."/>
            <person name="Brannstrom I.O."/>
            <person name="Guillou S."/>
            <person name="Cros-Aarteil S."/>
            <person name="Calhoun S."/>
            <person name="Haridas S."/>
            <person name="Kuo A."/>
            <person name="Mondo S."/>
            <person name="Pangilinan J."/>
            <person name="Riley R."/>
            <person name="LaButti K."/>
            <person name="Andreopoulos B."/>
            <person name="Lipzen A."/>
            <person name="Chen C."/>
            <person name="Yanf M."/>
            <person name="Daum C."/>
            <person name="Ng V."/>
            <person name="Clum A."/>
            <person name="Steindorff A."/>
            <person name="Ohm R."/>
            <person name="Martin F."/>
            <person name="Silar P."/>
            <person name="Natvig D."/>
            <person name="Lalanne C."/>
            <person name="Gautier V."/>
            <person name="Ament-velasquez S.L."/>
            <person name="Kruys A."/>
            <person name="Hutchinson M.I."/>
            <person name="Powell A.J."/>
            <person name="Barry K."/>
            <person name="Miller A.N."/>
            <person name="Grigoriev I.V."/>
            <person name="Debuchy R."/>
            <person name="Gladieux P."/>
            <person name="Thoren M.H."/>
            <person name="Johannesson H."/>
        </authorList>
    </citation>
    <scope>NUCLEOTIDE SEQUENCE</scope>
    <source>
        <strain evidence="1">SMH3391-2</strain>
    </source>
</reference>
<accession>A0AA39X7T5</accession>
<comment type="caution">
    <text evidence="1">The sequence shown here is derived from an EMBL/GenBank/DDBJ whole genome shotgun (WGS) entry which is preliminary data.</text>
</comment>
<organism evidence="1 2">
    <name type="scientific">Bombardia bombarda</name>
    <dbReference type="NCBI Taxonomy" id="252184"/>
    <lineage>
        <taxon>Eukaryota</taxon>
        <taxon>Fungi</taxon>
        <taxon>Dikarya</taxon>
        <taxon>Ascomycota</taxon>
        <taxon>Pezizomycotina</taxon>
        <taxon>Sordariomycetes</taxon>
        <taxon>Sordariomycetidae</taxon>
        <taxon>Sordariales</taxon>
        <taxon>Lasiosphaeriaceae</taxon>
        <taxon>Bombardia</taxon>
    </lineage>
</organism>
<keyword evidence="2" id="KW-1185">Reference proteome</keyword>
<dbReference type="AlphaFoldDB" id="A0AA39X7T5"/>
<evidence type="ECO:0000313" key="1">
    <source>
        <dbReference type="EMBL" id="KAK0628512.1"/>
    </source>
</evidence>
<gene>
    <name evidence="1" type="ORF">B0T17DRAFT_461152</name>
</gene>